<protein>
    <submittedName>
        <fullName evidence="2">Uncharacterized protein</fullName>
    </submittedName>
</protein>
<name>A0A0W0TJH8_LEGER</name>
<feature type="compositionally biased region" description="Polar residues" evidence="1">
    <location>
        <begin position="244"/>
        <end position="253"/>
    </location>
</feature>
<proteinExistence type="predicted"/>
<sequence>MPRDRKITRMDAESAARKDIWDFSTERRELREKFLPESYGANRGDNLTYDTEVHEKAQNLINQVDSLDERLRESGIFDYNADLKSEWLRCYSNDLEGCRKFEKILAHYEISKDLGGKPASQPFTDDDVKAAEQVIQRFYKDSPSYRDLMQIAGQNPNELMNRLGYNEQAMQIFKNGLGNVNTSMNQQSTANAYQPPPYGFEGQQSNPALFGEMSDTNPLDSHLSGIDCGHLSGGQCPSEDSEPDYSNQIQKRT</sequence>
<accession>A0A0W0TJH8</accession>
<dbReference type="RefSeq" id="WP_058527203.1">
    <property type="nucleotide sequence ID" value="NZ_CAAAHY010000028.1"/>
</dbReference>
<dbReference type="Proteomes" id="UP000054773">
    <property type="component" value="Unassembled WGS sequence"/>
</dbReference>
<comment type="caution">
    <text evidence="2">The sequence shown here is derived from an EMBL/GenBank/DDBJ whole genome shotgun (WGS) entry which is preliminary data.</text>
</comment>
<evidence type="ECO:0000256" key="1">
    <source>
        <dbReference type="SAM" id="MobiDB-lite"/>
    </source>
</evidence>
<evidence type="ECO:0000313" key="2">
    <source>
        <dbReference type="EMBL" id="KTC95772.1"/>
    </source>
</evidence>
<organism evidence="2 3">
    <name type="scientific">Legionella erythra</name>
    <dbReference type="NCBI Taxonomy" id="448"/>
    <lineage>
        <taxon>Bacteria</taxon>
        <taxon>Pseudomonadati</taxon>
        <taxon>Pseudomonadota</taxon>
        <taxon>Gammaproteobacteria</taxon>
        <taxon>Legionellales</taxon>
        <taxon>Legionellaceae</taxon>
        <taxon>Legionella</taxon>
    </lineage>
</organism>
<evidence type="ECO:0000313" key="3">
    <source>
        <dbReference type="Proteomes" id="UP000054773"/>
    </source>
</evidence>
<dbReference type="AlphaFoldDB" id="A0A0W0TJH8"/>
<feature type="region of interest" description="Disordered" evidence="1">
    <location>
        <begin position="187"/>
        <end position="253"/>
    </location>
</feature>
<dbReference type="EMBL" id="LNYA01000032">
    <property type="protein sequence ID" value="KTC95772.1"/>
    <property type="molecule type" value="Genomic_DNA"/>
</dbReference>
<gene>
    <name evidence="2" type="ORF">Lery_2067</name>
</gene>
<reference evidence="2 3" key="1">
    <citation type="submission" date="2015-11" db="EMBL/GenBank/DDBJ databases">
        <title>Genomic analysis of 38 Legionella species identifies large and diverse effector repertoires.</title>
        <authorList>
            <person name="Burstein D."/>
            <person name="Amaro F."/>
            <person name="Zusman T."/>
            <person name="Lifshitz Z."/>
            <person name="Cohen O."/>
            <person name="Gilbert J.A."/>
            <person name="Pupko T."/>
            <person name="Shuman H.A."/>
            <person name="Segal G."/>
        </authorList>
    </citation>
    <scope>NUCLEOTIDE SEQUENCE [LARGE SCALE GENOMIC DNA]</scope>
    <source>
        <strain evidence="2 3">SE-32A-C8</strain>
    </source>
</reference>
<dbReference type="OrthoDB" id="5646776at2"/>
<dbReference type="PATRIC" id="fig|448.7.peg.2165"/>
<keyword evidence="3" id="KW-1185">Reference proteome</keyword>